<dbReference type="PROSITE" id="PS00022">
    <property type="entry name" value="EGF_1"/>
    <property type="match status" value="1"/>
</dbReference>
<gene>
    <name evidence="3" type="primary">Acey_s0175.g492</name>
    <name evidence="3" type="ORF">Y032_0175g492</name>
</gene>
<dbReference type="OrthoDB" id="5851513at2759"/>
<sequence length="125" mass="13216">MFFVYPVFGKTSCSTYNPLGIQAFLAASVCNHGSLDENGECVCSNGYTGQFCDQPLCQNGGTNSLSVCVCTTGFYGSLCESQIPWYSSSSSPKTETTTVAHHSTTSGGAAAVLYYAPILAFVLLY</sequence>
<dbReference type="PROSITE" id="PS01186">
    <property type="entry name" value="EGF_2"/>
    <property type="match status" value="1"/>
</dbReference>
<evidence type="ECO:0000313" key="4">
    <source>
        <dbReference type="Proteomes" id="UP000024635"/>
    </source>
</evidence>
<dbReference type="PANTHER" id="PTHR47324">
    <property type="entry name" value="PROTEIN IRG-7-RELATED"/>
    <property type="match status" value="1"/>
</dbReference>
<dbReference type="EMBL" id="JARK01001511">
    <property type="protein sequence ID" value="EYB94102.1"/>
    <property type="molecule type" value="Genomic_DNA"/>
</dbReference>
<name>A0A016SUN6_9BILA</name>
<keyword evidence="4" id="KW-1185">Reference proteome</keyword>
<dbReference type="PANTHER" id="PTHR47324:SF4">
    <property type="entry name" value="EGF-LIKE DOMAIN-CONTAINING PROTEIN"/>
    <property type="match status" value="1"/>
</dbReference>
<organism evidence="3 4">
    <name type="scientific">Ancylostoma ceylanicum</name>
    <dbReference type="NCBI Taxonomy" id="53326"/>
    <lineage>
        <taxon>Eukaryota</taxon>
        <taxon>Metazoa</taxon>
        <taxon>Ecdysozoa</taxon>
        <taxon>Nematoda</taxon>
        <taxon>Chromadorea</taxon>
        <taxon>Rhabditida</taxon>
        <taxon>Rhabditina</taxon>
        <taxon>Rhabditomorpha</taxon>
        <taxon>Strongyloidea</taxon>
        <taxon>Ancylostomatidae</taxon>
        <taxon>Ancylostomatinae</taxon>
        <taxon>Ancylostoma</taxon>
    </lineage>
</organism>
<comment type="caution">
    <text evidence="3">The sequence shown here is derived from an EMBL/GenBank/DDBJ whole genome shotgun (WGS) entry which is preliminary data.</text>
</comment>
<dbReference type="InterPro" id="IPR000742">
    <property type="entry name" value="EGF"/>
</dbReference>
<reference evidence="4" key="1">
    <citation type="journal article" date="2015" name="Nat. Genet.">
        <title>The genome and transcriptome of the zoonotic hookworm Ancylostoma ceylanicum identify infection-specific gene families.</title>
        <authorList>
            <person name="Schwarz E.M."/>
            <person name="Hu Y."/>
            <person name="Antoshechkin I."/>
            <person name="Miller M.M."/>
            <person name="Sternberg P.W."/>
            <person name="Aroian R.V."/>
        </authorList>
    </citation>
    <scope>NUCLEOTIDE SEQUENCE</scope>
    <source>
        <strain evidence="4">HY135</strain>
    </source>
</reference>
<dbReference type="InterPro" id="IPR053295">
    <property type="entry name" value="Innate_immunity_reg"/>
</dbReference>
<evidence type="ECO:0000259" key="1">
    <source>
        <dbReference type="PROSITE" id="PS00022"/>
    </source>
</evidence>
<feature type="domain" description="EGF-like" evidence="1 2">
    <location>
        <begin position="68"/>
        <end position="79"/>
    </location>
</feature>
<evidence type="ECO:0000313" key="3">
    <source>
        <dbReference type="EMBL" id="EYB94102.1"/>
    </source>
</evidence>
<evidence type="ECO:0000259" key="2">
    <source>
        <dbReference type="PROSITE" id="PS01186"/>
    </source>
</evidence>
<proteinExistence type="predicted"/>
<protein>
    <recommendedName>
        <fullName evidence="1 2">EGF-like domain-containing protein</fullName>
    </recommendedName>
</protein>
<dbReference type="Gene3D" id="2.10.25.10">
    <property type="entry name" value="Laminin"/>
    <property type="match status" value="1"/>
</dbReference>
<dbReference type="AlphaFoldDB" id="A0A016SUN6"/>
<dbReference type="Proteomes" id="UP000024635">
    <property type="component" value="Unassembled WGS sequence"/>
</dbReference>
<accession>A0A016SUN6</accession>